<accession>A0A4R6XDF9</accession>
<comment type="similarity">
    <text evidence="1">Belongs to the UPF0213 family.</text>
</comment>
<reference evidence="3 4" key="1">
    <citation type="submission" date="2019-03" db="EMBL/GenBank/DDBJ databases">
        <title>Genomic Encyclopedia of Type Strains, Phase IV (KMG-IV): sequencing the most valuable type-strain genomes for metagenomic binning, comparative biology and taxonomic classification.</title>
        <authorList>
            <person name="Goeker M."/>
        </authorList>
    </citation>
    <scope>NUCLEOTIDE SEQUENCE [LARGE SCALE GENOMIC DNA]</scope>
    <source>
        <strain evidence="3 4">DSM 5604</strain>
    </source>
</reference>
<protein>
    <submittedName>
        <fullName evidence="3">Putative endonuclease</fullName>
    </submittedName>
</protein>
<dbReference type="Pfam" id="PF01541">
    <property type="entry name" value="GIY-YIG"/>
    <property type="match status" value="1"/>
</dbReference>
<proteinExistence type="inferred from homology"/>
<feature type="domain" description="GIY-YIG" evidence="2">
    <location>
        <begin position="2"/>
        <end position="80"/>
    </location>
</feature>
<evidence type="ECO:0000313" key="3">
    <source>
        <dbReference type="EMBL" id="TDR15760.1"/>
    </source>
</evidence>
<comment type="caution">
    <text evidence="3">The sequence shown here is derived from an EMBL/GenBank/DDBJ whole genome shotgun (WGS) entry which is preliminary data.</text>
</comment>
<dbReference type="EMBL" id="SNZA01000001">
    <property type="protein sequence ID" value="TDR15760.1"/>
    <property type="molecule type" value="Genomic_DNA"/>
</dbReference>
<dbReference type="OrthoDB" id="9797095at2"/>
<dbReference type="GO" id="GO:0004519">
    <property type="term" value="F:endonuclease activity"/>
    <property type="evidence" value="ECO:0007669"/>
    <property type="project" value="UniProtKB-KW"/>
</dbReference>
<evidence type="ECO:0000313" key="4">
    <source>
        <dbReference type="Proteomes" id="UP000295729"/>
    </source>
</evidence>
<organism evidence="3 4">
    <name type="scientific">Marinomonas communis</name>
    <dbReference type="NCBI Taxonomy" id="28254"/>
    <lineage>
        <taxon>Bacteria</taxon>
        <taxon>Pseudomonadati</taxon>
        <taxon>Pseudomonadota</taxon>
        <taxon>Gammaproteobacteria</taxon>
        <taxon>Oceanospirillales</taxon>
        <taxon>Oceanospirillaceae</taxon>
        <taxon>Marinomonas</taxon>
    </lineage>
</organism>
<dbReference type="InterPro" id="IPR050190">
    <property type="entry name" value="UPF0213_domain"/>
</dbReference>
<dbReference type="PANTHER" id="PTHR34477">
    <property type="entry name" value="UPF0213 PROTEIN YHBQ"/>
    <property type="match status" value="1"/>
</dbReference>
<dbReference type="PROSITE" id="PS50164">
    <property type="entry name" value="GIY_YIG"/>
    <property type="match status" value="1"/>
</dbReference>
<dbReference type="InterPro" id="IPR000305">
    <property type="entry name" value="GIY-YIG_endonuc"/>
</dbReference>
<evidence type="ECO:0000256" key="1">
    <source>
        <dbReference type="ARBA" id="ARBA00007435"/>
    </source>
</evidence>
<keyword evidence="3" id="KW-0540">Nuclease</keyword>
<gene>
    <name evidence="3" type="ORF">C8D85_1134</name>
</gene>
<dbReference type="PANTHER" id="PTHR34477:SF1">
    <property type="entry name" value="UPF0213 PROTEIN YHBQ"/>
    <property type="match status" value="1"/>
</dbReference>
<dbReference type="InterPro" id="IPR035901">
    <property type="entry name" value="GIY-YIG_endonuc_sf"/>
</dbReference>
<dbReference type="SUPFAM" id="SSF82771">
    <property type="entry name" value="GIY-YIG endonuclease"/>
    <property type="match status" value="1"/>
</dbReference>
<dbReference type="AlphaFoldDB" id="A0A4R6XDF9"/>
<keyword evidence="3" id="KW-0255">Endonuclease</keyword>
<name>A0A4R6XDF9_9GAMM</name>
<dbReference type="Proteomes" id="UP000295729">
    <property type="component" value="Unassembled WGS sequence"/>
</dbReference>
<dbReference type="Gene3D" id="3.40.1440.10">
    <property type="entry name" value="GIY-YIG endonuclease"/>
    <property type="match status" value="1"/>
</dbReference>
<dbReference type="RefSeq" id="WP_133560428.1">
    <property type="nucleotide sequence ID" value="NZ_JAJGNH010000001.1"/>
</dbReference>
<keyword evidence="3" id="KW-0378">Hydrolase</keyword>
<dbReference type="CDD" id="cd10456">
    <property type="entry name" value="GIY-YIG_UPF0213"/>
    <property type="match status" value="1"/>
</dbReference>
<evidence type="ECO:0000259" key="2">
    <source>
        <dbReference type="PROSITE" id="PS50164"/>
    </source>
</evidence>
<sequence length="99" mass="11234">MASWAVYMIETQSETLYTGVSTDVARRFAEHASGGKKCARYLRGKHPLTLVWHHAGLSKELALKVEYRIKRLPRAMKDRIVSGQITLFEAFPDLVLTQS</sequence>
<keyword evidence="4" id="KW-1185">Reference proteome</keyword>